<dbReference type="RefSeq" id="WP_010361264.1">
    <property type="nucleotide sequence ID" value="NZ_JAGJBY010000004.1"/>
</dbReference>
<accession>A0AAP6BM27</accession>
<dbReference type="EMBL" id="JARAWC010000092">
    <property type="protein sequence ID" value="MDX2967272.1"/>
    <property type="molecule type" value="Genomic_DNA"/>
</dbReference>
<proteinExistence type="predicted"/>
<dbReference type="AlphaFoldDB" id="A0AAP6BM27"/>
<dbReference type="Proteomes" id="UP001272987">
    <property type="component" value="Unassembled WGS sequence"/>
</dbReference>
<evidence type="ECO:0000313" key="3">
    <source>
        <dbReference type="Proteomes" id="UP001272987"/>
    </source>
</evidence>
<organism evidence="1 4">
    <name type="scientific">Streptomyces acidiscabies</name>
    <dbReference type="NCBI Taxonomy" id="42234"/>
    <lineage>
        <taxon>Bacteria</taxon>
        <taxon>Bacillati</taxon>
        <taxon>Actinomycetota</taxon>
        <taxon>Actinomycetes</taxon>
        <taxon>Kitasatosporales</taxon>
        <taxon>Streptomycetaceae</taxon>
        <taxon>Streptomyces</taxon>
    </lineage>
</organism>
<evidence type="ECO:0000313" key="4">
    <source>
        <dbReference type="Proteomes" id="UP001282288"/>
    </source>
</evidence>
<gene>
    <name evidence="1" type="ORF">PV399_47400</name>
    <name evidence="2" type="ORF">PV666_02530</name>
</gene>
<comment type="caution">
    <text evidence="1">The sequence shown here is derived from an EMBL/GenBank/DDBJ whole genome shotgun (WGS) entry which is preliminary data.</text>
</comment>
<evidence type="ECO:0000313" key="1">
    <source>
        <dbReference type="EMBL" id="MDX2967272.1"/>
    </source>
</evidence>
<dbReference type="EMBL" id="JARAWP010000001">
    <property type="protein sequence ID" value="MDX3016760.1"/>
    <property type="molecule type" value="Genomic_DNA"/>
</dbReference>
<dbReference type="Proteomes" id="UP001282288">
    <property type="component" value="Unassembled WGS sequence"/>
</dbReference>
<keyword evidence="3" id="KW-1185">Reference proteome</keyword>
<evidence type="ECO:0000313" key="2">
    <source>
        <dbReference type="EMBL" id="MDX3016760.1"/>
    </source>
</evidence>
<dbReference type="GeneID" id="69813962"/>
<protein>
    <submittedName>
        <fullName evidence="1">Uncharacterized protein</fullName>
    </submittedName>
</protein>
<sequence>MSEFNEIASAITNSPDWYAAIQQSRTLLHRENPSGVDCTTIGHHAWRQLTPIQQAKALPDLFTAYLVQLHEEERAAKLQATASVKTYLEGDDEYILQDALQGVRPIGEDTVIDGVCASALANVLDELDLLRHRLAMRDRKEGGQ</sequence>
<reference evidence="1 3" key="1">
    <citation type="journal article" date="2023" name="Microb. Genom.">
        <title>Mesoterricola silvestris gen. nov., sp. nov., Mesoterricola sediminis sp. nov., Geothrix oryzae sp. nov., Geothrix edaphica sp. nov., Geothrix rubra sp. nov., and Geothrix limicola sp. nov., six novel members of Acidobacteriota isolated from soils.</title>
        <authorList>
            <person name="Weisberg A.J."/>
            <person name="Pearce E."/>
            <person name="Kramer C.G."/>
            <person name="Chang J.H."/>
            <person name="Clarke C.R."/>
        </authorList>
    </citation>
    <scope>NUCLEOTIDE SEQUENCE</scope>
    <source>
        <strain evidence="2 3">NB05-1H</strain>
        <strain evidence="1">NRRL_B-16521</strain>
    </source>
</reference>
<name>A0AAP6BM27_9ACTN</name>